<keyword evidence="2" id="KW-1185">Reference proteome</keyword>
<evidence type="ECO:0000313" key="2">
    <source>
        <dbReference type="Proteomes" id="UP000187172"/>
    </source>
</evidence>
<reference evidence="1 2" key="1">
    <citation type="submission" date="2016-11" db="EMBL/GenBank/DDBJ databases">
        <title>Paenibacillus species isolates.</title>
        <authorList>
            <person name="Beno S.M."/>
        </authorList>
    </citation>
    <scope>NUCLEOTIDE SEQUENCE [LARGE SCALE GENOMIC DNA]</scope>
    <source>
        <strain evidence="1 2">FSL R5-0378</strain>
    </source>
</reference>
<name>A0A1R1F191_9BACL</name>
<dbReference type="EMBL" id="MRTP01000001">
    <property type="protein sequence ID" value="OMF57853.1"/>
    <property type="molecule type" value="Genomic_DNA"/>
</dbReference>
<evidence type="ECO:0000313" key="1">
    <source>
        <dbReference type="EMBL" id="OMF57853.1"/>
    </source>
</evidence>
<accession>A0A1R1F191</accession>
<comment type="caution">
    <text evidence="1">The sequence shown here is derived from an EMBL/GenBank/DDBJ whole genome shotgun (WGS) entry which is preliminary data.</text>
</comment>
<dbReference type="Proteomes" id="UP000187172">
    <property type="component" value="Unassembled WGS sequence"/>
</dbReference>
<protein>
    <submittedName>
        <fullName evidence="1">Uncharacterized protein</fullName>
    </submittedName>
</protein>
<proteinExistence type="predicted"/>
<dbReference type="AlphaFoldDB" id="A0A1R1F191"/>
<gene>
    <name evidence="1" type="ORF">BK138_04525</name>
</gene>
<sequence>MKAGGEAFLLHLIFQRHHLPPDVVFNKDEGTKRFMYASMMLQLEEEEKIRREEARAARRKTP</sequence>
<dbReference type="STRING" id="297318.BK138_04525"/>
<organism evidence="1 2">
    <name type="scientific">Paenibacillus rhizosphaerae</name>
    <dbReference type="NCBI Taxonomy" id="297318"/>
    <lineage>
        <taxon>Bacteria</taxon>
        <taxon>Bacillati</taxon>
        <taxon>Bacillota</taxon>
        <taxon>Bacilli</taxon>
        <taxon>Bacillales</taxon>
        <taxon>Paenibacillaceae</taxon>
        <taxon>Paenibacillus</taxon>
    </lineage>
</organism>